<dbReference type="Pfam" id="PF24570">
    <property type="entry name" value="BACK_BPM_SPOP"/>
    <property type="match status" value="1"/>
</dbReference>
<dbReference type="SMART" id="SM00225">
    <property type="entry name" value="BTB"/>
    <property type="match status" value="1"/>
</dbReference>
<dbReference type="EMBL" id="LT934111">
    <property type="protein sequence ID" value="VAH10117.1"/>
    <property type="molecule type" value="Genomic_DNA"/>
</dbReference>
<feature type="domain" description="BTB" evidence="3">
    <location>
        <begin position="193"/>
        <end position="252"/>
    </location>
</feature>
<evidence type="ECO:0000256" key="2">
    <source>
        <dbReference type="ARBA" id="ARBA00010846"/>
    </source>
</evidence>
<dbReference type="GO" id="GO:0016567">
    <property type="term" value="P:protein ubiquitination"/>
    <property type="evidence" value="ECO:0007669"/>
    <property type="project" value="InterPro"/>
</dbReference>
<dbReference type="PROSITE" id="PS50097">
    <property type="entry name" value="BTB"/>
    <property type="match status" value="1"/>
</dbReference>
<dbReference type="Proteomes" id="UP000324705">
    <property type="component" value="Chromosome 1A"/>
</dbReference>
<evidence type="ECO:0000259" key="3">
    <source>
        <dbReference type="PROSITE" id="PS50097"/>
    </source>
</evidence>
<dbReference type="PROSITE" id="PS50144">
    <property type="entry name" value="MATH"/>
    <property type="match status" value="1"/>
</dbReference>
<reference evidence="5 6" key="1">
    <citation type="submission" date="2017-09" db="EMBL/GenBank/DDBJ databases">
        <authorList>
            <consortium name="International Durum Wheat Genome Sequencing Consortium (IDWGSC)"/>
            <person name="Milanesi L."/>
        </authorList>
    </citation>
    <scope>NUCLEOTIDE SEQUENCE [LARGE SCALE GENOMIC DNA]</scope>
    <source>
        <strain evidence="6">cv. Svevo</strain>
    </source>
</reference>
<evidence type="ECO:0000313" key="5">
    <source>
        <dbReference type="EMBL" id="VAH10117.1"/>
    </source>
</evidence>
<dbReference type="CDD" id="cd00121">
    <property type="entry name" value="MATH"/>
    <property type="match status" value="1"/>
</dbReference>
<dbReference type="SUPFAM" id="SSF54695">
    <property type="entry name" value="POZ domain"/>
    <property type="match status" value="1"/>
</dbReference>
<dbReference type="Gene3D" id="2.60.210.10">
    <property type="entry name" value="Apoptosis, Tumor Necrosis Factor Receptor Associated Protein 2, Chain A"/>
    <property type="match status" value="1"/>
</dbReference>
<sequence>MNFFAQTPISEEPQRPRMRASASLCTPSVVRGMHTFKISSYNLQRGIGVGRYLSSATFDVGGYFWRIEYYPDGEMEMKIGDYAYISLDFASTNSEVRASFEIRLVDQANKLPPLVLLSQKMPIVFRSHPPPYLGKDFLQPSLYLQDDSLMIECSITVLAESKVAVTMTSIDIQVPPSNLSNNLGELLKAGEETNITFEVRGESFHAHKIVLAMRSPVFKAALFGPMGDRTRRTMNIEGIQPTIFSALLHFIYIDSLPSMGHLYGDNGEEMVKHLVMAADRYAMERMKVICESILCKNLNVQNVTATLDLANCYHCNQLKNACLEFITSPDRVQDVVASEGYAKLKRSCPAIIADIFERATMSHKIQHVHP</sequence>
<organism evidence="5 6">
    <name type="scientific">Triticum turgidum subsp. durum</name>
    <name type="common">Durum wheat</name>
    <name type="synonym">Triticum durum</name>
    <dbReference type="NCBI Taxonomy" id="4567"/>
    <lineage>
        <taxon>Eukaryota</taxon>
        <taxon>Viridiplantae</taxon>
        <taxon>Streptophyta</taxon>
        <taxon>Embryophyta</taxon>
        <taxon>Tracheophyta</taxon>
        <taxon>Spermatophyta</taxon>
        <taxon>Magnoliopsida</taxon>
        <taxon>Liliopsida</taxon>
        <taxon>Poales</taxon>
        <taxon>Poaceae</taxon>
        <taxon>BOP clade</taxon>
        <taxon>Pooideae</taxon>
        <taxon>Triticodae</taxon>
        <taxon>Triticeae</taxon>
        <taxon>Triticinae</taxon>
        <taxon>Triticum</taxon>
    </lineage>
</organism>
<evidence type="ECO:0000259" key="4">
    <source>
        <dbReference type="PROSITE" id="PS50144"/>
    </source>
</evidence>
<dbReference type="PANTHER" id="PTHR26379:SF289">
    <property type="entry name" value="BTB DOMAIN-CONTAINING PROTEIN"/>
    <property type="match status" value="1"/>
</dbReference>
<dbReference type="PANTHER" id="PTHR26379">
    <property type="entry name" value="BTB/POZ AND MATH DOMAIN-CONTAINING PROTEIN 1"/>
    <property type="match status" value="1"/>
</dbReference>
<comment type="similarity">
    <text evidence="2">Belongs to the Tdpoz family.</text>
</comment>
<dbReference type="InterPro" id="IPR056423">
    <property type="entry name" value="BACK_BPM_SPOP"/>
</dbReference>
<dbReference type="AlphaFoldDB" id="A0A9R0V0H4"/>
<keyword evidence="6" id="KW-1185">Reference proteome</keyword>
<accession>A0A9R0V0H4</accession>
<evidence type="ECO:0000313" key="6">
    <source>
        <dbReference type="Proteomes" id="UP000324705"/>
    </source>
</evidence>
<dbReference type="Gene3D" id="1.25.40.420">
    <property type="match status" value="1"/>
</dbReference>
<evidence type="ECO:0000256" key="1">
    <source>
        <dbReference type="ARBA" id="ARBA00004906"/>
    </source>
</evidence>
<protein>
    <submittedName>
        <fullName evidence="5">Uncharacterized protein</fullName>
    </submittedName>
</protein>
<dbReference type="Gramene" id="TRITD1Av1G206320.1">
    <property type="protein sequence ID" value="TRITD1Av1G206320.1"/>
    <property type="gene ID" value="TRITD1Av1G206320"/>
</dbReference>
<dbReference type="Gene3D" id="3.30.710.10">
    <property type="entry name" value="Potassium Channel Kv1.1, Chain A"/>
    <property type="match status" value="1"/>
</dbReference>
<feature type="domain" description="MATH" evidence="4">
    <location>
        <begin position="31"/>
        <end position="155"/>
    </location>
</feature>
<dbReference type="InterPro" id="IPR008974">
    <property type="entry name" value="TRAF-like"/>
</dbReference>
<name>A0A9R0V0H4_TRITD</name>
<dbReference type="SUPFAM" id="SSF49599">
    <property type="entry name" value="TRAF domain-like"/>
    <property type="match status" value="1"/>
</dbReference>
<dbReference type="Pfam" id="PF22486">
    <property type="entry name" value="MATH_2"/>
    <property type="match status" value="1"/>
</dbReference>
<proteinExistence type="inferred from homology"/>
<dbReference type="InterPro" id="IPR002083">
    <property type="entry name" value="MATH/TRAF_dom"/>
</dbReference>
<dbReference type="InterPro" id="IPR045005">
    <property type="entry name" value="BPM1-6"/>
</dbReference>
<dbReference type="Pfam" id="PF00651">
    <property type="entry name" value="BTB"/>
    <property type="match status" value="1"/>
</dbReference>
<dbReference type="OMA" id="MIECSIT"/>
<dbReference type="InterPro" id="IPR000210">
    <property type="entry name" value="BTB/POZ_dom"/>
</dbReference>
<gene>
    <name evidence="5" type="ORF">TRITD_1Av1G206320</name>
</gene>
<comment type="pathway">
    <text evidence="1">Protein modification; protein ubiquitination.</text>
</comment>
<dbReference type="InterPro" id="IPR011333">
    <property type="entry name" value="SKP1/BTB/POZ_sf"/>
</dbReference>